<dbReference type="EMBL" id="ML143513">
    <property type="protein sequence ID" value="TBU23168.1"/>
    <property type="molecule type" value="Genomic_DNA"/>
</dbReference>
<organism evidence="3">
    <name type="scientific">Dichomitus squalens</name>
    <dbReference type="NCBI Taxonomy" id="114155"/>
    <lineage>
        <taxon>Eukaryota</taxon>
        <taxon>Fungi</taxon>
        <taxon>Dikarya</taxon>
        <taxon>Basidiomycota</taxon>
        <taxon>Agaricomycotina</taxon>
        <taxon>Agaricomycetes</taxon>
        <taxon>Polyporales</taxon>
        <taxon>Polyporaceae</taxon>
        <taxon>Dichomitus</taxon>
    </lineage>
</organism>
<dbReference type="InterPro" id="IPR040976">
    <property type="entry name" value="Pkinase_fungal"/>
</dbReference>
<feature type="domain" description="Fungal-type protein kinase" evidence="2">
    <location>
        <begin position="309"/>
        <end position="500"/>
    </location>
</feature>
<feature type="domain" description="Fungal-type protein kinase" evidence="2">
    <location>
        <begin position="541"/>
        <end position="675"/>
    </location>
</feature>
<feature type="compositionally biased region" description="Basic and acidic residues" evidence="1">
    <location>
        <begin position="232"/>
        <end position="268"/>
    </location>
</feature>
<evidence type="ECO:0000256" key="1">
    <source>
        <dbReference type="SAM" id="MobiDB-lite"/>
    </source>
</evidence>
<reference evidence="3" key="1">
    <citation type="submission" date="2019-01" db="EMBL/GenBank/DDBJ databases">
        <title>Draft genome sequences of three monokaryotic isolates of the white-rot basidiomycete fungus Dichomitus squalens.</title>
        <authorList>
            <consortium name="DOE Joint Genome Institute"/>
            <person name="Lopez S.C."/>
            <person name="Andreopoulos B."/>
            <person name="Pangilinan J."/>
            <person name="Lipzen A."/>
            <person name="Riley R."/>
            <person name="Ahrendt S."/>
            <person name="Ng V."/>
            <person name="Barry K."/>
            <person name="Daum C."/>
            <person name="Grigoriev I.V."/>
            <person name="Hilden K.S."/>
            <person name="Makela M.R."/>
            <person name="de Vries R.P."/>
        </authorList>
    </citation>
    <scope>NUCLEOTIDE SEQUENCE [LARGE SCALE GENOMIC DNA]</scope>
    <source>
        <strain evidence="3">OM18370.1</strain>
    </source>
</reference>
<feature type="region of interest" description="Disordered" evidence="1">
    <location>
        <begin position="1"/>
        <end position="98"/>
    </location>
</feature>
<evidence type="ECO:0000313" key="3">
    <source>
        <dbReference type="EMBL" id="TBU23168.1"/>
    </source>
</evidence>
<protein>
    <recommendedName>
        <fullName evidence="2">Fungal-type protein kinase domain-containing protein</fullName>
    </recommendedName>
</protein>
<feature type="compositionally biased region" description="Low complexity" evidence="1">
    <location>
        <begin position="78"/>
        <end position="90"/>
    </location>
</feature>
<dbReference type="SUPFAM" id="SSF56112">
    <property type="entry name" value="Protein kinase-like (PK-like)"/>
    <property type="match status" value="1"/>
</dbReference>
<dbReference type="Proteomes" id="UP000292957">
    <property type="component" value="Unassembled WGS sequence"/>
</dbReference>
<accession>A0A4Q9MAD6</accession>
<dbReference type="PANTHER" id="PTHR38248:SF2">
    <property type="entry name" value="FUNK1 11"/>
    <property type="match status" value="1"/>
</dbReference>
<evidence type="ECO:0000259" key="2">
    <source>
        <dbReference type="Pfam" id="PF17667"/>
    </source>
</evidence>
<dbReference type="GO" id="GO:0004672">
    <property type="term" value="F:protein kinase activity"/>
    <property type="evidence" value="ECO:0007669"/>
    <property type="project" value="InterPro"/>
</dbReference>
<name>A0A4Q9MAD6_9APHY</name>
<feature type="region of interest" description="Disordered" evidence="1">
    <location>
        <begin position="863"/>
        <end position="925"/>
    </location>
</feature>
<feature type="region of interest" description="Disordered" evidence="1">
    <location>
        <begin position="215"/>
        <end position="271"/>
    </location>
</feature>
<dbReference type="PANTHER" id="PTHR38248">
    <property type="entry name" value="FUNK1 6"/>
    <property type="match status" value="1"/>
</dbReference>
<feature type="compositionally biased region" description="Basic and acidic residues" evidence="1">
    <location>
        <begin position="899"/>
        <end position="913"/>
    </location>
</feature>
<feature type="compositionally biased region" description="Gly residues" evidence="1">
    <location>
        <begin position="914"/>
        <end position="925"/>
    </location>
</feature>
<dbReference type="OrthoDB" id="2757351at2759"/>
<dbReference type="InterPro" id="IPR008266">
    <property type="entry name" value="Tyr_kinase_AS"/>
</dbReference>
<dbReference type="AlphaFoldDB" id="A0A4Q9MAD6"/>
<proteinExistence type="predicted"/>
<dbReference type="Gene3D" id="1.10.510.10">
    <property type="entry name" value="Transferase(Phosphotransferase) domain 1"/>
    <property type="match status" value="1"/>
</dbReference>
<dbReference type="InterPro" id="IPR011009">
    <property type="entry name" value="Kinase-like_dom_sf"/>
</dbReference>
<sequence>MSSDADELSIPIPSDRAESPPLSEAQTSQPGSEEEDPRASPKRAPSSPERAPSPHTPPRQERRHPVRDDFEQTPQKTNPLNLNPHVPNPLSNKELRPSLVAPTGSMSRWRQLQMDNWMAMFAPPGDKLSEKISTRLRQLTEETYKENKVTSLSNIKIEADLYTPFFGLIKAILTEFESKDLVSLNTSVHKDDNDKKTTIPDGGIYLASDQARRATKLLPARVKKGKTQPEPAEERPDPGPEERPDPDPEERPDPGPEERPDPKPKEGSLDNVARRSWHWVNTIIEGKGSPDRCAFHFSKHGETFLRSSKEGKAALGQLAEYMTHVFKYQHRTFAYAIYFFRNKARLIYFDRTGAAVSDWCNFETDLYLQEFVYRLAKAGDAERGYDPTATLMPPDSPEVQEFLAWDNAKLPLFRQWVQQATERSCPIYKLEVTSEMRDASGEVHTARRYFLVGRPHACGEALVGRCTRGYIAFNLAEKTLCFLKDSWRAVVPGRTRPEHEVYQRLHARLNASGCSTDGLPTLLCGGDVGGHEAQKTRVHSEITQAQPVPRAHHRLVLCEVGLPLEKFGDFHSLVQFIRQAVDTHAVAWGHAGVLHRDISVSNILIKYDMEGGRAVGSMLCDWDLSKYKEELVLEPTQPDRTGTWAFKSALSLLFPWKRYELSDDVESFVHVLHYLILRYHRTSLRKELKAFVDSYFSDYDEHHGIHYGGDKKWRLFDHDAVVTPYRVVSDQPLQSLVDGLAVLCHNQYQLKRPFVEEMTAEYEHPFLAGPDPVSPSAGGGVSLDYVGRYEELKKPVFPSPARPVLPSSPPPSLTLEDHTGLIVLLGNVHDLNWKGSGQYMDQFDFEHPNGKTSRFRSNFSTSEHFDLAPSGPSSASKRVRKGVRGTTGAAGKQRKRRKGGDARNDDNSSERGEGNSGASGSGEDE</sequence>
<dbReference type="Pfam" id="PF17667">
    <property type="entry name" value="Pkinase_fungal"/>
    <property type="match status" value="2"/>
</dbReference>
<gene>
    <name evidence="3" type="ORF">BD311DRAFT_810948</name>
</gene>
<dbReference type="PROSITE" id="PS00109">
    <property type="entry name" value="PROTEIN_KINASE_TYR"/>
    <property type="match status" value="1"/>
</dbReference>